<dbReference type="RefSeq" id="WP_125713732.1">
    <property type="nucleotide sequence ID" value="NZ_JBHTOP010000022.1"/>
</dbReference>
<dbReference type="EMBL" id="JBHTOP010000022">
    <property type="protein sequence ID" value="MFD1671725.1"/>
    <property type="molecule type" value="Genomic_DNA"/>
</dbReference>
<keyword evidence="1" id="KW-0129">CBS domain</keyword>
<accession>A0ABW4J954</accession>
<protein>
    <submittedName>
        <fullName evidence="3">Cyclic-di-AMP-binding protein CbpB</fullName>
    </submittedName>
</protein>
<feature type="domain" description="CBS" evidence="2">
    <location>
        <begin position="20"/>
        <end position="62"/>
    </location>
</feature>
<feature type="domain" description="CBS" evidence="2">
    <location>
        <begin position="86"/>
        <end position="138"/>
    </location>
</feature>
<evidence type="ECO:0000256" key="1">
    <source>
        <dbReference type="ARBA" id="ARBA00023122"/>
    </source>
</evidence>
<dbReference type="Gene3D" id="3.10.580.10">
    <property type="entry name" value="CBS-domain"/>
    <property type="match status" value="1"/>
</dbReference>
<evidence type="ECO:0000259" key="2">
    <source>
        <dbReference type="Pfam" id="PF00571"/>
    </source>
</evidence>
<dbReference type="CDD" id="cd04643">
    <property type="entry name" value="CBS_pair_bac"/>
    <property type="match status" value="1"/>
</dbReference>
<dbReference type="InterPro" id="IPR000644">
    <property type="entry name" value="CBS_dom"/>
</dbReference>
<keyword evidence="4" id="KW-1185">Reference proteome</keyword>
<organism evidence="3 4">
    <name type="scientific">Agrilactobacillus yilanensis</name>
    <dbReference type="NCBI Taxonomy" id="2485997"/>
    <lineage>
        <taxon>Bacteria</taxon>
        <taxon>Bacillati</taxon>
        <taxon>Bacillota</taxon>
        <taxon>Bacilli</taxon>
        <taxon>Lactobacillales</taxon>
        <taxon>Lactobacillaceae</taxon>
        <taxon>Agrilactobacillus</taxon>
    </lineage>
</organism>
<sequence>MISTEISDMLMKNKRHFLIPASQVASLNADNSLAHAFLVLTKVRYSRIPVLDHESKFMGELSMPLITEQMLGLDDIDLQRLDGMTVGEVMDREIDTVQDPYDLEEILHLLVDNPFLPVVSQDQDFVGIITRREMMKSLNYLAHNFDKNLNLMDNRD</sequence>
<proteinExistence type="predicted"/>
<evidence type="ECO:0000313" key="3">
    <source>
        <dbReference type="EMBL" id="MFD1671725.1"/>
    </source>
</evidence>
<gene>
    <name evidence="3" type="primary">cbpB</name>
    <name evidence="3" type="ORF">ACFQ5M_06450</name>
</gene>
<dbReference type="PANTHER" id="PTHR43080:SF26">
    <property type="entry name" value="REGULATORY PROTEIN"/>
    <property type="match status" value="1"/>
</dbReference>
<dbReference type="PANTHER" id="PTHR43080">
    <property type="entry name" value="CBS DOMAIN-CONTAINING PROTEIN CBSX3, MITOCHONDRIAL"/>
    <property type="match status" value="1"/>
</dbReference>
<reference evidence="4" key="1">
    <citation type="journal article" date="2019" name="Int. J. Syst. Evol. Microbiol.">
        <title>The Global Catalogue of Microorganisms (GCM) 10K type strain sequencing project: providing services to taxonomists for standard genome sequencing and annotation.</title>
        <authorList>
            <consortium name="The Broad Institute Genomics Platform"/>
            <consortium name="The Broad Institute Genome Sequencing Center for Infectious Disease"/>
            <person name="Wu L."/>
            <person name="Ma J."/>
        </authorList>
    </citation>
    <scope>NUCLEOTIDE SEQUENCE [LARGE SCALE GENOMIC DNA]</scope>
    <source>
        <strain evidence="4">CCM 8896</strain>
    </source>
</reference>
<comment type="caution">
    <text evidence="3">The sequence shown here is derived from an EMBL/GenBank/DDBJ whole genome shotgun (WGS) entry which is preliminary data.</text>
</comment>
<evidence type="ECO:0000313" key="4">
    <source>
        <dbReference type="Proteomes" id="UP001597267"/>
    </source>
</evidence>
<dbReference type="InterPro" id="IPR048125">
    <property type="entry name" value="CBS_CbpB"/>
</dbReference>
<dbReference type="Pfam" id="PF00571">
    <property type="entry name" value="CBS"/>
    <property type="match status" value="2"/>
</dbReference>
<dbReference type="Proteomes" id="UP001597267">
    <property type="component" value="Unassembled WGS sequence"/>
</dbReference>
<dbReference type="SUPFAM" id="SSF54631">
    <property type="entry name" value="CBS-domain pair"/>
    <property type="match status" value="1"/>
</dbReference>
<dbReference type="InterPro" id="IPR051257">
    <property type="entry name" value="Diverse_CBS-Domain"/>
</dbReference>
<name>A0ABW4J954_9LACO</name>
<dbReference type="InterPro" id="IPR046342">
    <property type="entry name" value="CBS_dom_sf"/>
</dbReference>
<dbReference type="NCBIfam" id="NF041630">
    <property type="entry name" value="CBS_CbpB"/>
    <property type="match status" value="1"/>
</dbReference>